<name>A0A1I4I8R6_9EURY</name>
<dbReference type="EMBL" id="FOTC01000007">
    <property type="protein sequence ID" value="SFL50151.1"/>
    <property type="molecule type" value="Genomic_DNA"/>
</dbReference>
<dbReference type="RefSeq" id="WP_089871813.1">
    <property type="nucleotide sequence ID" value="NZ_FOTC01000007.1"/>
</dbReference>
<proteinExistence type="predicted"/>
<feature type="transmembrane region" description="Helical" evidence="1">
    <location>
        <begin position="204"/>
        <end position="222"/>
    </location>
</feature>
<accession>A0A1I4I8R6</accession>
<sequence>MTATSRLSSMLRWDVQLQIRYGFYAVYAVLVAIYVLGLWQLSPELTPTALTLVVFGDPAFLGFYFIAALVLFEKREGVLEAFTTSPLRGDEYLLSKALSLTFLAVVASLAIVLLTVGIEFALAPFLAGVVLTSLLFVFVGFVAVARFDTLNAYFMTSLVYLFPTGLPFLDYFGLVESPLFYLIPTQASLVLIGAAFEPVPTWQLAYGVGYLSVTTVVAAAFARRAFQRHIVRGQSSATSRTAVPRSSTVGAGREFGPVATLALADLKNWFRDPLLAFIATVPLLYAVVGRFLTPSLATLLGPTFDIVPYYPLVVAMFLFISPVVLGFVTGFLMLEEREQNVFAALWTTPLSGRGYLLYRGISVTAVSFLLMLVVAPLVGLVSVPLTLLVSVSLVGSLWAFGSALLLATFASNSVEGIAVSKFMGVTVMVPLVAIAVVSTPWVYLAGVLPPFWPLRAFVLGLGGASATTVALHLVVGVVAHAVVVGAFVRKIRP</sequence>
<feature type="transmembrane region" description="Helical" evidence="1">
    <location>
        <begin position="21"/>
        <end position="42"/>
    </location>
</feature>
<feature type="transmembrane region" description="Helical" evidence="1">
    <location>
        <begin position="274"/>
        <end position="292"/>
    </location>
</feature>
<dbReference type="STRING" id="553466.SAMN04487950_4013"/>
<feature type="transmembrane region" description="Helical" evidence="1">
    <location>
        <begin position="422"/>
        <end position="444"/>
    </location>
</feature>
<dbReference type="InterPro" id="IPR056926">
    <property type="entry name" value="FLQE3_permease"/>
</dbReference>
<keyword evidence="3" id="KW-1185">Reference proteome</keyword>
<feature type="transmembrane region" description="Helical" evidence="1">
    <location>
        <begin position="456"/>
        <end position="488"/>
    </location>
</feature>
<reference evidence="3" key="1">
    <citation type="submission" date="2016-10" db="EMBL/GenBank/DDBJ databases">
        <authorList>
            <person name="Varghese N."/>
            <person name="Submissions S."/>
        </authorList>
    </citation>
    <scope>NUCLEOTIDE SEQUENCE [LARGE SCALE GENOMIC DNA]</scope>
    <source>
        <strain evidence="3">CGMCC 1.7738</strain>
    </source>
</reference>
<keyword evidence="1" id="KW-1133">Transmembrane helix</keyword>
<dbReference type="AlphaFoldDB" id="A0A1I4I8R6"/>
<feature type="transmembrane region" description="Helical" evidence="1">
    <location>
        <begin position="387"/>
        <end position="410"/>
    </location>
</feature>
<evidence type="ECO:0000313" key="3">
    <source>
        <dbReference type="Proteomes" id="UP000199607"/>
    </source>
</evidence>
<feature type="transmembrane region" description="Helical" evidence="1">
    <location>
        <begin position="152"/>
        <end position="174"/>
    </location>
</feature>
<evidence type="ECO:0000313" key="2">
    <source>
        <dbReference type="EMBL" id="SFL50151.1"/>
    </source>
</evidence>
<keyword evidence="1" id="KW-0812">Transmembrane</keyword>
<evidence type="ECO:0000256" key="1">
    <source>
        <dbReference type="SAM" id="Phobius"/>
    </source>
</evidence>
<feature type="transmembrane region" description="Helical" evidence="1">
    <location>
        <begin position="355"/>
        <end position="381"/>
    </location>
</feature>
<feature type="transmembrane region" description="Helical" evidence="1">
    <location>
        <begin position="48"/>
        <end position="72"/>
    </location>
</feature>
<feature type="transmembrane region" description="Helical" evidence="1">
    <location>
        <begin position="93"/>
        <end position="116"/>
    </location>
</feature>
<dbReference type="Pfam" id="PF24686">
    <property type="entry name" value="FLQE3_permease"/>
    <property type="match status" value="1"/>
</dbReference>
<organism evidence="2 3">
    <name type="scientific">Halogranum rubrum</name>
    <dbReference type="NCBI Taxonomy" id="553466"/>
    <lineage>
        <taxon>Archaea</taxon>
        <taxon>Methanobacteriati</taxon>
        <taxon>Methanobacteriota</taxon>
        <taxon>Stenosarchaea group</taxon>
        <taxon>Halobacteria</taxon>
        <taxon>Halobacteriales</taxon>
        <taxon>Haloferacaceae</taxon>
    </lineage>
</organism>
<protein>
    <submittedName>
        <fullName evidence="2">ABC-2 family transporter protein</fullName>
    </submittedName>
</protein>
<dbReference type="Proteomes" id="UP000199607">
    <property type="component" value="Unassembled WGS sequence"/>
</dbReference>
<feature type="transmembrane region" description="Helical" evidence="1">
    <location>
        <begin position="122"/>
        <end position="145"/>
    </location>
</feature>
<keyword evidence="1" id="KW-0472">Membrane</keyword>
<feature type="transmembrane region" description="Helical" evidence="1">
    <location>
        <begin position="312"/>
        <end position="334"/>
    </location>
</feature>
<gene>
    <name evidence="2" type="ORF">SAMN04487950_4013</name>
</gene>